<feature type="compositionally biased region" description="Acidic residues" evidence="2">
    <location>
        <begin position="71"/>
        <end position="80"/>
    </location>
</feature>
<feature type="domain" description="Transposase IS66 zinc-finger binding" evidence="4">
    <location>
        <begin position="113"/>
        <end position="155"/>
    </location>
</feature>
<dbReference type="EMBL" id="CP036432">
    <property type="protein sequence ID" value="QDV82190.1"/>
    <property type="molecule type" value="Genomic_DNA"/>
</dbReference>
<evidence type="ECO:0000259" key="3">
    <source>
        <dbReference type="Pfam" id="PF03050"/>
    </source>
</evidence>
<dbReference type="NCBIfam" id="NF033517">
    <property type="entry name" value="transpos_IS66"/>
    <property type="match status" value="1"/>
</dbReference>
<dbReference type="InterPro" id="IPR004291">
    <property type="entry name" value="Transposase_IS66_central"/>
</dbReference>
<keyword evidence="1" id="KW-0175">Coiled coil</keyword>
<evidence type="ECO:0000256" key="1">
    <source>
        <dbReference type="SAM" id="Coils"/>
    </source>
</evidence>
<feature type="region of interest" description="Disordered" evidence="2">
    <location>
        <begin position="71"/>
        <end position="94"/>
    </location>
</feature>
<feature type="domain" description="Transposase IS66 central" evidence="3">
    <location>
        <begin position="180"/>
        <end position="461"/>
    </location>
</feature>
<feature type="domain" description="Transposase TnpC homeodomain" evidence="5">
    <location>
        <begin position="33"/>
        <end position="104"/>
    </location>
</feature>
<evidence type="ECO:0000313" key="7">
    <source>
        <dbReference type="Proteomes" id="UP000318081"/>
    </source>
</evidence>
<dbReference type="InterPro" id="IPR024474">
    <property type="entry name" value="Znf_dom_IS66"/>
</dbReference>
<feature type="coiled-coil region" evidence="1">
    <location>
        <begin position="10"/>
        <end position="44"/>
    </location>
</feature>
<dbReference type="RefSeq" id="WP_145207903.1">
    <property type="nucleotide sequence ID" value="NZ_CP036432.1"/>
</dbReference>
<evidence type="ECO:0000256" key="2">
    <source>
        <dbReference type="SAM" id="MobiDB-lite"/>
    </source>
</evidence>
<gene>
    <name evidence="6" type="ORF">TBK1r_11150</name>
</gene>
<accession>A0ABX5XLE4</accession>
<proteinExistence type="predicted"/>
<keyword evidence="7" id="KW-1185">Reference proteome</keyword>
<dbReference type="PANTHER" id="PTHR33678:SF1">
    <property type="entry name" value="BLL1576 PROTEIN"/>
    <property type="match status" value="1"/>
</dbReference>
<dbReference type="Proteomes" id="UP000318081">
    <property type="component" value="Chromosome"/>
</dbReference>
<dbReference type="Pfam" id="PF13007">
    <property type="entry name" value="LZ_Tnp_IS66"/>
    <property type="match status" value="1"/>
</dbReference>
<dbReference type="Pfam" id="PF13005">
    <property type="entry name" value="zf-IS66"/>
    <property type="match status" value="1"/>
</dbReference>
<dbReference type="PANTHER" id="PTHR33678">
    <property type="entry name" value="BLL1576 PROTEIN"/>
    <property type="match status" value="1"/>
</dbReference>
<dbReference type="InterPro" id="IPR052344">
    <property type="entry name" value="Transposase-related"/>
</dbReference>
<dbReference type="Pfam" id="PF03050">
    <property type="entry name" value="DDE_Tnp_IS66"/>
    <property type="match status" value="1"/>
</dbReference>
<evidence type="ECO:0000259" key="4">
    <source>
        <dbReference type="Pfam" id="PF13005"/>
    </source>
</evidence>
<evidence type="ECO:0000259" key="5">
    <source>
        <dbReference type="Pfam" id="PF13007"/>
    </source>
</evidence>
<reference evidence="6 7" key="1">
    <citation type="submission" date="2019-02" db="EMBL/GenBank/DDBJ databases">
        <title>Deep-cultivation of Planctomycetes and their phenomic and genomic characterization uncovers novel biology.</title>
        <authorList>
            <person name="Wiegand S."/>
            <person name="Jogler M."/>
            <person name="Boedeker C."/>
            <person name="Pinto D."/>
            <person name="Vollmers J."/>
            <person name="Rivas-Marin E."/>
            <person name="Kohn T."/>
            <person name="Peeters S.H."/>
            <person name="Heuer A."/>
            <person name="Rast P."/>
            <person name="Oberbeckmann S."/>
            <person name="Bunk B."/>
            <person name="Jeske O."/>
            <person name="Meyerdierks A."/>
            <person name="Storesund J.E."/>
            <person name="Kallscheuer N."/>
            <person name="Luecker S."/>
            <person name="Lage O.M."/>
            <person name="Pohl T."/>
            <person name="Merkel B.J."/>
            <person name="Hornburger P."/>
            <person name="Mueller R.-W."/>
            <person name="Bruemmer F."/>
            <person name="Labrenz M."/>
            <person name="Spormann A.M."/>
            <person name="Op den Camp H."/>
            <person name="Overmann J."/>
            <person name="Amann R."/>
            <person name="Jetten M.S.M."/>
            <person name="Mascher T."/>
            <person name="Medema M.H."/>
            <person name="Devos D.P."/>
            <person name="Kaster A.-K."/>
            <person name="Ovreas L."/>
            <person name="Rohde M."/>
            <person name="Galperin M.Y."/>
            <person name="Jogler C."/>
        </authorList>
    </citation>
    <scope>NUCLEOTIDE SEQUENCE [LARGE SCALE GENOMIC DNA]</scope>
    <source>
        <strain evidence="6 7">TBK1r</strain>
    </source>
</reference>
<name>A0ABX5XLE4_9BACT</name>
<organism evidence="6 7">
    <name type="scientific">Stieleria magnilauensis</name>
    <dbReference type="NCBI Taxonomy" id="2527963"/>
    <lineage>
        <taxon>Bacteria</taxon>
        <taxon>Pseudomonadati</taxon>
        <taxon>Planctomycetota</taxon>
        <taxon>Planctomycetia</taxon>
        <taxon>Pirellulales</taxon>
        <taxon>Pirellulaceae</taxon>
        <taxon>Stieleria</taxon>
    </lineage>
</organism>
<sequence length="546" mass="62430">MAASENKDDLQSVLRLNAELIETVERLQKANEQLREELNLYRRKLFGRSSERHVEDDSQLHLFDLGEQQVEVDDAEGDEESQPRRRRRKKKSEKLPDHLKRKVIEADVPAEQRICPCCGDEMPIVGTDISNRLDFIPAEFFIWEIHRHKRACCKCKESIAQVPAGEEPCGMTTPIPGSDYGFGVYTQLIVNKFADHLPLYRGEDIFARAGMLIPRNTQFGMLANIAAMAGVLVELMKSRIVSGDGLGVDDTSVRLQDPSLPGKMRTARFWLYRGREDHPYNVFDFTESRGRDGPAKFLRDFHGHAVVDAYGVNDGVYLGAQDQIFAACCNAHARRKFVEAKPNDPVAAARALAFYRGLYKVEDRAREASPAERLELRQNESVPIMNDLHDWLLQMNGDRRVLPKSSIGKAVRYALNQWDELSVFLGDGAIPIDNNATENELRRLTIGRKNWLFVGSNRGGRVAATMYSLVSSAARHHLDVWAYVDDCLRQLASGSTDYERLLPDVWRKEHPESIRPYRDAEQKARRLTTQQRRVRRREARVAWWRT</sequence>
<evidence type="ECO:0000313" key="6">
    <source>
        <dbReference type="EMBL" id="QDV82190.1"/>
    </source>
</evidence>
<protein>
    <submittedName>
        <fullName evidence="6">Transposase IS66 family protein</fullName>
    </submittedName>
</protein>
<dbReference type="InterPro" id="IPR024463">
    <property type="entry name" value="Transposase_TnpC_homeodom"/>
</dbReference>